<proteinExistence type="predicted"/>
<organism evidence="2 3">
    <name type="scientific">Mucor plumbeus</name>
    <dbReference type="NCBI Taxonomy" id="97098"/>
    <lineage>
        <taxon>Eukaryota</taxon>
        <taxon>Fungi</taxon>
        <taxon>Fungi incertae sedis</taxon>
        <taxon>Mucoromycota</taxon>
        <taxon>Mucoromycotina</taxon>
        <taxon>Mucoromycetes</taxon>
        <taxon>Mucorales</taxon>
        <taxon>Mucorineae</taxon>
        <taxon>Mucoraceae</taxon>
        <taxon>Mucor</taxon>
    </lineage>
</organism>
<evidence type="ECO:0000313" key="3">
    <source>
        <dbReference type="Proteomes" id="UP000650833"/>
    </source>
</evidence>
<gene>
    <name evidence="2" type="ORF">INT46_008883</name>
</gene>
<dbReference type="AlphaFoldDB" id="A0A8H7QM22"/>
<name>A0A8H7QM22_9FUNG</name>
<accession>A0A8H7QM22</accession>
<protein>
    <submittedName>
        <fullName evidence="2">Uncharacterized protein</fullName>
    </submittedName>
</protein>
<evidence type="ECO:0000256" key="1">
    <source>
        <dbReference type="SAM" id="MobiDB-lite"/>
    </source>
</evidence>
<evidence type="ECO:0000313" key="2">
    <source>
        <dbReference type="EMBL" id="KAG2194996.1"/>
    </source>
</evidence>
<reference evidence="2" key="1">
    <citation type="submission" date="2020-12" db="EMBL/GenBank/DDBJ databases">
        <title>Metabolic potential, ecology and presence of endohyphal bacteria is reflected in genomic diversity of Mucoromycotina.</title>
        <authorList>
            <person name="Muszewska A."/>
            <person name="Okrasinska A."/>
            <person name="Steczkiewicz K."/>
            <person name="Drgas O."/>
            <person name="Orlowska M."/>
            <person name="Perlinska-Lenart U."/>
            <person name="Aleksandrzak-Piekarczyk T."/>
            <person name="Szatraj K."/>
            <person name="Zielenkiewicz U."/>
            <person name="Pilsyk S."/>
            <person name="Malc E."/>
            <person name="Mieczkowski P."/>
            <person name="Kruszewska J.S."/>
            <person name="Biernat P."/>
            <person name="Pawlowska J."/>
        </authorList>
    </citation>
    <scope>NUCLEOTIDE SEQUENCE</scope>
    <source>
        <strain evidence="2">CBS 226.32</strain>
    </source>
</reference>
<keyword evidence="3" id="KW-1185">Reference proteome</keyword>
<comment type="caution">
    <text evidence="2">The sequence shown here is derived from an EMBL/GenBank/DDBJ whole genome shotgun (WGS) entry which is preliminary data.</text>
</comment>
<dbReference type="Proteomes" id="UP000650833">
    <property type="component" value="Unassembled WGS sequence"/>
</dbReference>
<feature type="region of interest" description="Disordered" evidence="1">
    <location>
        <begin position="98"/>
        <end position="131"/>
    </location>
</feature>
<sequence length="131" mass="15163">MSSFNDAPSILKAVDIAEIKLKQNIVHIGTSKPTIGEWEVYLEEKYQYEINFKREQMARLNSELLLLANIVNILKEKVLTSLDKNEISFKNTNKRSKATINKTATRRNITSRSKLVSTRKKPTTKNKRKRL</sequence>
<feature type="compositionally biased region" description="Polar residues" evidence="1">
    <location>
        <begin position="98"/>
        <end position="116"/>
    </location>
</feature>
<feature type="compositionally biased region" description="Basic residues" evidence="1">
    <location>
        <begin position="117"/>
        <end position="131"/>
    </location>
</feature>
<dbReference type="EMBL" id="JAEPRC010000551">
    <property type="protein sequence ID" value="KAG2194996.1"/>
    <property type="molecule type" value="Genomic_DNA"/>
</dbReference>